<evidence type="ECO:0000313" key="1">
    <source>
        <dbReference type="EMBL" id="MPC34559.1"/>
    </source>
</evidence>
<evidence type="ECO:0000313" key="2">
    <source>
        <dbReference type="Proteomes" id="UP000324222"/>
    </source>
</evidence>
<organism evidence="1 2">
    <name type="scientific">Portunus trituberculatus</name>
    <name type="common">Swimming crab</name>
    <name type="synonym">Neptunus trituberculatus</name>
    <dbReference type="NCBI Taxonomy" id="210409"/>
    <lineage>
        <taxon>Eukaryota</taxon>
        <taxon>Metazoa</taxon>
        <taxon>Ecdysozoa</taxon>
        <taxon>Arthropoda</taxon>
        <taxon>Crustacea</taxon>
        <taxon>Multicrustacea</taxon>
        <taxon>Malacostraca</taxon>
        <taxon>Eumalacostraca</taxon>
        <taxon>Eucarida</taxon>
        <taxon>Decapoda</taxon>
        <taxon>Pleocyemata</taxon>
        <taxon>Brachyura</taxon>
        <taxon>Eubrachyura</taxon>
        <taxon>Portunoidea</taxon>
        <taxon>Portunidae</taxon>
        <taxon>Portuninae</taxon>
        <taxon>Portunus</taxon>
    </lineage>
</organism>
<keyword evidence="2" id="KW-1185">Reference proteome</keyword>
<gene>
    <name evidence="1" type="ORF">E2C01_027951</name>
</gene>
<protein>
    <submittedName>
        <fullName evidence="1">Uncharacterized protein</fullName>
    </submittedName>
</protein>
<dbReference type="Proteomes" id="UP000324222">
    <property type="component" value="Unassembled WGS sequence"/>
</dbReference>
<proteinExistence type="predicted"/>
<accession>A0A5B7EN11</accession>
<dbReference type="AlphaFoldDB" id="A0A5B7EN11"/>
<reference evidence="1 2" key="1">
    <citation type="submission" date="2019-05" db="EMBL/GenBank/DDBJ databases">
        <title>Another draft genome of Portunus trituberculatus and its Hox gene families provides insights of decapod evolution.</title>
        <authorList>
            <person name="Jeong J.-H."/>
            <person name="Song I."/>
            <person name="Kim S."/>
            <person name="Choi T."/>
            <person name="Kim D."/>
            <person name="Ryu S."/>
            <person name="Kim W."/>
        </authorList>
    </citation>
    <scope>NUCLEOTIDE SEQUENCE [LARGE SCALE GENOMIC DNA]</scope>
    <source>
        <tissue evidence="1">Muscle</tissue>
    </source>
</reference>
<name>A0A5B7EN11_PORTR</name>
<comment type="caution">
    <text evidence="1">The sequence shown here is derived from an EMBL/GenBank/DDBJ whole genome shotgun (WGS) entry which is preliminary data.</text>
</comment>
<dbReference type="EMBL" id="VSRR010003080">
    <property type="protein sequence ID" value="MPC34559.1"/>
    <property type="molecule type" value="Genomic_DNA"/>
</dbReference>
<sequence length="59" mass="6670">MVVRRVIGAEQELRLGRCVVEKVVHSDCCVSYLSIIRTCVAIFHNTYADHHAKIRNTAS</sequence>